<feature type="region of interest" description="Disordered" evidence="8">
    <location>
        <begin position="118"/>
        <end position="137"/>
    </location>
</feature>
<feature type="compositionally biased region" description="Gly residues" evidence="8">
    <location>
        <begin position="124"/>
        <end position="133"/>
    </location>
</feature>
<dbReference type="GO" id="GO:0005789">
    <property type="term" value="C:endoplasmic reticulum membrane"/>
    <property type="evidence" value="ECO:0007669"/>
    <property type="project" value="TreeGrafter"/>
</dbReference>
<evidence type="ECO:0000256" key="6">
    <source>
        <dbReference type="ARBA" id="ARBA00023136"/>
    </source>
</evidence>
<keyword evidence="4" id="KW-0653">Protein transport</keyword>
<feature type="region of interest" description="Disordered" evidence="8">
    <location>
        <begin position="205"/>
        <end position="224"/>
    </location>
</feature>
<dbReference type="GO" id="GO:0005484">
    <property type="term" value="F:SNAP receptor activity"/>
    <property type="evidence" value="ECO:0007669"/>
    <property type="project" value="TreeGrafter"/>
</dbReference>
<dbReference type="GO" id="GO:0006906">
    <property type="term" value="P:vesicle fusion"/>
    <property type="evidence" value="ECO:0007669"/>
    <property type="project" value="TreeGrafter"/>
</dbReference>
<dbReference type="PANTHER" id="PTHR21230">
    <property type="entry name" value="VESICLE TRANSPORT V-SNARE PROTEIN VTI1-RELATED"/>
    <property type="match status" value="1"/>
</dbReference>
<protein>
    <recommendedName>
        <fullName evidence="13">Qa-SNARE protein</fullName>
    </recommendedName>
</protein>
<evidence type="ECO:0000256" key="2">
    <source>
        <dbReference type="ARBA" id="ARBA00022448"/>
    </source>
</evidence>
<keyword evidence="7" id="KW-0175">Coiled coil</keyword>
<keyword evidence="3 9" id="KW-0812">Transmembrane</keyword>
<evidence type="ECO:0000256" key="7">
    <source>
        <dbReference type="SAM" id="Coils"/>
    </source>
</evidence>
<keyword evidence="10" id="KW-0732">Signal</keyword>
<dbReference type="GO" id="GO:0031201">
    <property type="term" value="C:SNARE complex"/>
    <property type="evidence" value="ECO:0007669"/>
    <property type="project" value="TreeGrafter"/>
</dbReference>
<evidence type="ECO:0000256" key="4">
    <source>
        <dbReference type="ARBA" id="ARBA00022927"/>
    </source>
</evidence>
<comment type="caution">
    <text evidence="11">The sequence shown here is derived from an EMBL/GenBank/DDBJ whole genome shotgun (WGS) entry which is preliminary data.</text>
</comment>
<evidence type="ECO:0008006" key="13">
    <source>
        <dbReference type="Google" id="ProtNLM"/>
    </source>
</evidence>
<dbReference type="AlphaFoldDB" id="A0AAW3ANV4"/>
<comment type="subcellular location">
    <subcellularLocation>
        <location evidence="1">Membrane</location>
        <topology evidence="1">Single-pass type IV membrane protein</topology>
    </subcellularLocation>
</comment>
<keyword evidence="12" id="KW-1185">Reference proteome</keyword>
<evidence type="ECO:0000256" key="10">
    <source>
        <dbReference type="SAM" id="SignalP"/>
    </source>
</evidence>
<evidence type="ECO:0000256" key="9">
    <source>
        <dbReference type="SAM" id="Phobius"/>
    </source>
</evidence>
<dbReference type="GO" id="GO:0015031">
    <property type="term" value="P:protein transport"/>
    <property type="evidence" value="ECO:0007669"/>
    <property type="project" value="UniProtKB-KW"/>
</dbReference>
<feature type="compositionally biased region" description="Basic and acidic residues" evidence="8">
    <location>
        <begin position="242"/>
        <end position="252"/>
    </location>
</feature>
<feature type="compositionally biased region" description="Polar residues" evidence="8">
    <location>
        <begin position="213"/>
        <end position="222"/>
    </location>
</feature>
<dbReference type="PANTHER" id="PTHR21230:SF26">
    <property type="entry name" value="VESICLE TRANSPORT THROUGH INTERACTION WITH T-SNARES HOMOLOG 1A"/>
    <property type="match status" value="1"/>
</dbReference>
<evidence type="ECO:0000256" key="3">
    <source>
        <dbReference type="ARBA" id="ARBA00022692"/>
    </source>
</evidence>
<dbReference type="Gene3D" id="1.20.5.110">
    <property type="match status" value="1"/>
</dbReference>
<feature type="coiled-coil region" evidence="7">
    <location>
        <begin position="300"/>
        <end position="334"/>
    </location>
</feature>
<evidence type="ECO:0000256" key="5">
    <source>
        <dbReference type="ARBA" id="ARBA00022989"/>
    </source>
</evidence>
<keyword evidence="6 9" id="KW-0472">Membrane</keyword>
<dbReference type="GO" id="GO:0031902">
    <property type="term" value="C:late endosome membrane"/>
    <property type="evidence" value="ECO:0007669"/>
    <property type="project" value="TreeGrafter"/>
</dbReference>
<keyword evidence="2" id="KW-0813">Transport</keyword>
<name>A0AAW3ANV4_9TRYP</name>
<evidence type="ECO:0000313" key="12">
    <source>
        <dbReference type="Proteomes" id="UP001482455"/>
    </source>
</evidence>
<evidence type="ECO:0000256" key="1">
    <source>
        <dbReference type="ARBA" id="ARBA00004211"/>
    </source>
</evidence>
<organism evidence="11 12">
    <name type="scientific">Leishmania utingensis</name>
    <dbReference type="NCBI Taxonomy" id="653362"/>
    <lineage>
        <taxon>Eukaryota</taxon>
        <taxon>Discoba</taxon>
        <taxon>Euglenozoa</taxon>
        <taxon>Kinetoplastea</taxon>
        <taxon>Metakinetoplastina</taxon>
        <taxon>Trypanosomatida</taxon>
        <taxon>Trypanosomatidae</taxon>
        <taxon>Leishmaniinae</taxon>
        <taxon>Leishmania</taxon>
    </lineage>
</organism>
<proteinExistence type="predicted"/>
<keyword evidence="5 9" id="KW-1133">Transmembrane helix</keyword>
<evidence type="ECO:0000256" key="8">
    <source>
        <dbReference type="SAM" id="MobiDB-lite"/>
    </source>
</evidence>
<gene>
    <name evidence="11" type="ORF">Q4I30_002615</name>
</gene>
<feature type="chain" id="PRO_5044002697" description="Qa-SNARE protein" evidence="10">
    <location>
        <begin position="30"/>
        <end position="366"/>
    </location>
</feature>
<dbReference type="Proteomes" id="UP001482455">
    <property type="component" value="Unassembled WGS sequence"/>
</dbReference>
<dbReference type="GO" id="GO:0005794">
    <property type="term" value="C:Golgi apparatus"/>
    <property type="evidence" value="ECO:0007669"/>
    <property type="project" value="TreeGrafter"/>
</dbReference>
<feature type="signal peptide" evidence="10">
    <location>
        <begin position="1"/>
        <end position="29"/>
    </location>
</feature>
<evidence type="ECO:0000313" key="11">
    <source>
        <dbReference type="EMBL" id="KAL0509825.1"/>
    </source>
</evidence>
<dbReference type="GO" id="GO:0000149">
    <property type="term" value="F:SNARE binding"/>
    <property type="evidence" value="ECO:0007669"/>
    <property type="project" value="TreeGrafter"/>
</dbReference>
<feature type="region of interest" description="Disordered" evidence="8">
    <location>
        <begin position="235"/>
        <end position="264"/>
    </location>
</feature>
<dbReference type="SUPFAM" id="SSF58038">
    <property type="entry name" value="SNARE fusion complex"/>
    <property type="match status" value="1"/>
</dbReference>
<feature type="transmembrane region" description="Helical" evidence="9">
    <location>
        <begin position="340"/>
        <end position="361"/>
    </location>
</feature>
<dbReference type="EMBL" id="JBAMZL010000018">
    <property type="protein sequence ID" value="KAL0509825.1"/>
    <property type="molecule type" value="Genomic_DNA"/>
</dbReference>
<accession>A0AAW3ANV4</accession>
<dbReference type="GO" id="GO:0012507">
    <property type="term" value="C:ER to Golgi transport vesicle membrane"/>
    <property type="evidence" value="ECO:0007669"/>
    <property type="project" value="TreeGrafter"/>
</dbReference>
<reference evidence="11 12" key="1">
    <citation type="submission" date="2024-02" db="EMBL/GenBank/DDBJ databases">
        <title>FIRST GENOME SEQUENCES OF Leishmania (Viannia) shawi, Leishmania (Viannia) lindenbergi AND Leishmania (Viannia) utingensis.</title>
        <authorList>
            <person name="Resadore F."/>
            <person name="Custodio M.G.F."/>
            <person name="Boite M.C."/>
            <person name="Cupolillo E."/>
            <person name="Ferreira G.E.M."/>
        </authorList>
    </citation>
    <scope>NUCLEOTIDE SEQUENCE [LARGE SCALE GENOMIC DNA]</scope>
    <source>
        <strain evidence="11 12">ITUB/BR/1977/M4964</strain>
    </source>
</reference>
<sequence length="366" mass="40453">MPGWCMALPLPPPLHCLLSLFLFVCLSFSFRTLRPLPPPPFTRSRDDATRPTACATGTEVHCITVGATVITCTRIHRPFQVHHRYATMDAALHHEELLDLEQQVEALLLDMDVPHQQTAAGVGSSSGGGGGRGDVSSSSARAAAFAKAQDILRRLSRLLQHLRVETRLLDDEERDVYEAHASEHARRIASLRSWAQQRKENAAKRTAAAVSLAQGQHSTGSSGIHFRAVEGGAGILWSPHEGGNDDPDRGDDSATSNRTEAHQTAARISEVQHRILQSLGHSEKLLNETETLSNEAATTLLVQTEQIKRTNAELDEMRSELELVSVELKSFMRRMARDRLIIFFVITIVVCIIVIVVLAVLKHKWR</sequence>